<dbReference type="SUPFAM" id="SSF49503">
    <property type="entry name" value="Cupredoxins"/>
    <property type="match status" value="1"/>
</dbReference>
<dbReference type="GO" id="GO:0005507">
    <property type="term" value="F:copper ion binding"/>
    <property type="evidence" value="ECO:0007669"/>
    <property type="project" value="InterPro"/>
</dbReference>
<dbReference type="Proteomes" id="UP000243459">
    <property type="component" value="Chromosome 1"/>
</dbReference>
<organism evidence="3 4">
    <name type="scientific">Asparagus officinalis</name>
    <name type="common">Garden asparagus</name>
    <dbReference type="NCBI Taxonomy" id="4686"/>
    <lineage>
        <taxon>Eukaryota</taxon>
        <taxon>Viridiplantae</taxon>
        <taxon>Streptophyta</taxon>
        <taxon>Embryophyta</taxon>
        <taxon>Tracheophyta</taxon>
        <taxon>Spermatophyta</taxon>
        <taxon>Magnoliopsida</taxon>
        <taxon>Liliopsida</taxon>
        <taxon>Asparagales</taxon>
        <taxon>Asparagaceae</taxon>
        <taxon>Asparagoideae</taxon>
        <taxon>Asparagus</taxon>
    </lineage>
</organism>
<reference evidence="4" key="1">
    <citation type="journal article" date="2017" name="Nat. Commun.">
        <title>The asparagus genome sheds light on the origin and evolution of a young Y chromosome.</title>
        <authorList>
            <person name="Harkess A."/>
            <person name="Zhou J."/>
            <person name="Xu C."/>
            <person name="Bowers J.E."/>
            <person name="Van der Hulst R."/>
            <person name="Ayyampalayam S."/>
            <person name="Mercati F."/>
            <person name="Riccardi P."/>
            <person name="McKain M.R."/>
            <person name="Kakrana A."/>
            <person name="Tang H."/>
            <person name="Ray J."/>
            <person name="Groenendijk J."/>
            <person name="Arikit S."/>
            <person name="Mathioni S.M."/>
            <person name="Nakano M."/>
            <person name="Shan H."/>
            <person name="Telgmann-Rauber A."/>
            <person name="Kanno A."/>
            <person name="Yue Z."/>
            <person name="Chen H."/>
            <person name="Li W."/>
            <person name="Chen Y."/>
            <person name="Xu X."/>
            <person name="Zhang Y."/>
            <person name="Luo S."/>
            <person name="Chen H."/>
            <person name="Gao J."/>
            <person name="Mao Z."/>
            <person name="Pires J.C."/>
            <person name="Luo M."/>
            <person name="Kudrna D."/>
            <person name="Wing R.A."/>
            <person name="Meyers B.C."/>
            <person name="Yi K."/>
            <person name="Kong H."/>
            <person name="Lavrijsen P."/>
            <person name="Sunseri F."/>
            <person name="Falavigna A."/>
            <person name="Ye Y."/>
            <person name="Leebens-Mack J.H."/>
            <person name="Chen G."/>
        </authorList>
    </citation>
    <scope>NUCLEOTIDE SEQUENCE [LARGE SCALE GENOMIC DNA]</scope>
    <source>
        <strain evidence="4">cv. DH0086</strain>
    </source>
</reference>
<proteinExistence type="inferred from homology"/>
<feature type="domain" description="Plastocyanin-like" evidence="2">
    <location>
        <begin position="9"/>
        <end position="53"/>
    </location>
</feature>
<dbReference type="EMBL" id="CM007381">
    <property type="protein sequence ID" value="ONK80332.1"/>
    <property type="molecule type" value="Genomic_DNA"/>
</dbReference>
<dbReference type="AlphaFoldDB" id="A0A5P1FQF5"/>
<evidence type="ECO:0000256" key="1">
    <source>
        <dbReference type="ARBA" id="ARBA00010609"/>
    </source>
</evidence>
<accession>A0A5P1FQF5</accession>
<comment type="similarity">
    <text evidence="1">Belongs to the multicopper oxidase family.</text>
</comment>
<evidence type="ECO:0000259" key="2">
    <source>
        <dbReference type="Pfam" id="PF07731"/>
    </source>
</evidence>
<protein>
    <recommendedName>
        <fullName evidence="2">Plastocyanin-like domain-containing protein</fullName>
    </recommendedName>
</protein>
<keyword evidence="4" id="KW-1185">Reference proteome</keyword>
<sequence>MPHPSSKQIAVYPGAWTAVFASLDNVGFWNVRTENLDAWYLGQETYLRVVNPEANEKSEMPAPDNALYCGLLKDKQKAQKPHSKNGSSSSPILRVRSELILSVLLLVTLACHFPVTRF</sequence>
<name>A0A5P1FQF5_ASPOF</name>
<dbReference type="Gramene" id="ONK80332">
    <property type="protein sequence ID" value="ONK80332"/>
    <property type="gene ID" value="A4U43_C01F16470"/>
</dbReference>
<evidence type="ECO:0000313" key="3">
    <source>
        <dbReference type="EMBL" id="ONK80332.1"/>
    </source>
</evidence>
<dbReference type="Pfam" id="PF07731">
    <property type="entry name" value="Cu-oxidase_2"/>
    <property type="match status" value="1"/>
</dbReference>
<gene>
    <name evidence="3" type="ORF">A4U43_C01F16470</name>
</gene>
<dbReference type="GO" id="GO:0016491">
    <property type="term" value="F:oxidoreductase activity"/>
    <property type="evidence" value="ECO:0007669"/>
    <property type="project" value="InterPro"/>
</dbReference>
<dbReference type="InterPro" id="IPR008972">
    <property type="entry name" value="Cupredoxin"/>
</dbReference>
<evidence type="ECO:0000313" key="4">
    <source>
        <dbReference type="Proteomes" id="UP000243459"/>
    </source>
</evidence>
<dbReference type="InterPro" id="IPR011706">
    <property type="entry name" value="Cu-oxidase_C"/>
</dbReference>